<dbReference type="InterPro" id="IPR039928">
    <property type="entry name" value="LNK"/>
</dbReference>
<dbReference type="GO" id="GO:0008168">
    <property type="term" value="F:methyltransferase activity"/>
    <property type="evidence" value="ECO:0007669"/>
    <property type="project" value="UniProtKB-KW"/>
</dbReference>
<dbReference type="GO" id="GO:0032259">
    <property type="term" value="P:methylation"/>
    <property type="evidence" value="ECO:0007669"/>
    <property type="project" value="UniProtKB-KW"/>
</dbReference>
<dbReference type="AlphaFoldDB" id="A0A1D1YPN2"/>
<keyword evidence="2" id="KW-0489">Methyltransferase</keyword>
<gene>
    <name evidence="2" type="primary">glyA1_3</name>
    <name evidence="2" type="ORF">g.42288</name>
</gene>
<organism evidence="2">
    <name type="scientific">Anthurium amnicola</name>
    <dbReference type="NCBI Taxonomy" id="1678845"/>
    <lineage>
        <taxon>Eukaryota</taxon>
        <taxon>Viridiplantae</taxon>
        <taxon>Streptophyta</taxon>
        <taxon>Embryophyta</taxon>
        <taxon>Tracheophyta</taxon>
        <taxon>Spermatophyta</taxon>
        <taxon>Magnoliopsida</taxon>
        <taxon>Liliopsida</taxon>
        <taxon>Araceae</taxon>
        <taxon>Pothoideae</taxon>
        <taxon>Potheae</taxon>
        <taxon>Anthurium</taxon>
    </lineage>
</organism>
<dbReference type="PANTHER" id="PTHR33334:SF10">
    <property type="entry name" value="PROTEIN LNK4"/>
    <property type="match status" value="1"/>
</dbReference>
<feature type="compositionally biased region" description="Polar residues" evidence="1">
    <location>
        <begin position="213"/>
        <end position="224"/>
    </location>
</feature>
<dbReference type="GO" id="GO:0007623">
    <property type="term" value="P:circadian rhythm"/>
    <property type="evidence" value="ECO:0007669"/>
    <property type="project" value="InterPro"/>
</dbReference>
<evidence type="ECO:0000313" key="2">
    <source>
        <dbReference type="EMBL" id="JAT56596.1"/>
    </source>
</evidence>
<dbReference type="GO" id="GO:0006355">
    <property type="term" value="P:regulation of DNA-templated transcription"/>
    <property type="evidence" value="ECO:0007669"/>
    <property type="project" value="InterPro"/>
</dbReference>
<keyword evidence="2" id="KW-0808">Transferase</keyword>
<dbReference type="PANTHER" id="PTHR33334">
    <property type="entry name" value="PROTEIN LNK1"/>
    <property type="match status" value="1"/>
</dbReference>
<dbReference type="EMBL" id="GDJX01011340">
    <property type="protein sequence ID" value="JAT56596.1"/>
    <property type="molecule type" value="Transcribed_RNA"/>
</dbReference>
<protein>
    <submittedName>
        <fullName evidence="2">Serine hydroxymethyltransferase 1</fullName>
    </submittedName>
</protein>
<feature type="region of interest" description="Disordered" evidence="1">
    <location>
        <begin position="204"/>
        <end position="226"/>
    </location>
</feature>
<evidence type="ECO:0000256" key="1">
    <source>
        <dbReference type="SAM" id="MobiDB-lite"/>
    </source>
</evidence>
<proteinExistence type="predicted"/>
<name>A0A1D1YPN2_9ARAE</name>
<sequence length="349" mass="38876">MDWYLRRDSDDLIASNNQKTSGTGHSGDRSPSSNGWFQWEAGKLENVVPTHEFVSRSMRPIGAGLNFNWQSLHGDVELEYSLCDGEDSINTSEYGDFSLGDSCARTLEALFHKCEHLGDQPDYQLQSSMEQKDDFWESMFFEESPNMKNLSSNSMDFAYKSMSFGNLLADMLEDPHDSLKDSSFMGSTSSLERAFPPLTDDVAEDEDQMEDASPSSVADNSMSPEGSPMASVLAVLVPAELVTSKEIVSNVQEKKCLEATVLWELEDVMSELNVETRICFRDALYRLAKISKRHCSFIKDETSSEVDGESSCHGSLKSAELRTNDIDRTVANLMFNKPKSGLPGLPCPR</sequence>
<accession>A0A1D1YPN2</accession>
<reference evidence="2" key="1">
    <citation type="submission" date="2015-07" db="EMBL/GenBank/DDBJ databases">
        <title>Transcriptome Assembly of Anthurium amnicola.</title>
        <authorList>
            <person name="Suzuki J."/>
        </authorList>
    </citation>
    <scope>NUCLEOTIDE SEQUENCE</scope>
</reference>